<dbReference type="RefSeq" id="WP_380053119.1">
    <property type="nucleotide sequence ID" value="NZ_JBHLTC010000036.1"/>
</dbReference>
<dbReference type="Gene3D" id="1.10.10.10">
    <property type="entry name" value="Winged helix-like DNA-binding domain superfamily/Winged helix DNA-binding domain"/>
    <property type="match status" value="1"/>
</dbReference>
<reference evidence="5 6" key="1">
    <citation type="submission" date="2024-09" db="EMBL/GenBank/DDBJ databases">
        <authorList>
            <person name="Sun Q."/>
            <person name="Mori K."/>
        </authorList>
    </citation>
    <scope>NUCLEOTIDE SEQUENCE [LARGE SCALE GENOMIC DNA]</scope>
    <source>
        <strain evidence="5 6">CGMCC 1.15906</strain>
    </source>
</reference>
<sequence>MMHIEFTAADLARTRILPTLGPFAETALGVGSVRMTGRPTAPWRAAIRGASARELAELSLFYCPTPHIQLDLFSRVGPAEDFGTGAEAVLAIPERSFRDEVEVARCRFTPSWLRGIERAELPARRRMVSVLDRLHRDTVAPHWSAISTALGMEKARLARVLADEGVEGLLSSLHPRISWESPVLEIPSAGGWSREPLFTRLDGGGLVVVPSVFCAAGPVPYFPHDGQPAVLIYPIASDALWTSTASSTALATLLGKTRASVLQAIDEGCTTTELARRVGVSPASASQHATALRDAGLVTSVRDRNKMQHGLTPLGQAVLDRALH</sequence>
<dbReference type="CDD" id="cd00090">
    <property type="entry name" value="HTH_ARSR"/>
    <property type="match status" value="1"/>
</dbReference>
<proteinExistence type="predicted"/>
<dbReference type="PANTHER" id="PTHR43132">
    <property type="entry name" value="ARSENICAL RESISTANCE OPERON REPRESSOR ARSR-RELATED"/>
    <property type="match status" value="1"/>
</dbReference>
<organism evidence="5 6">
    <name type="scientific">Kribbella deserti</name>
    <dbReference type="NCBI Taxonomy" id="1926257"/>
    <lineage>
        <taxon>Bacteria</taxon>
        <taxon>Bacillati</taxon>
        <taxon>Actinomycetota</taxon>
        <taxon>Actinomycetes</taxon>
        <taxon>Propionibacteriales</taxon>
        <taxon>Kribbellaceae</taxon>
        <taxon>Kribbella</taxon>
    </lineage>
</organism>
<dbReference type="Proteomes" id="UP001589890">
    <property type="component" value="Unassembled WGS sequence"/>
</dbReference>
<dbReference type="EMBL" id="JBHLTC010000036">
    <property type="protein sequence ID" value="MFC0627876.1"/>
    <property type="molecule type" value="Genomic_DNA"/>
</dbReference>
<evidence type="ECO:0000259" key="4">
    <source>
        <dbReference type="SMART" id="SM00418"/>
    </source>
</evidence>
<keyword evidence="3" id="KW-0804">Transcription</keyword>
<feature type="domain" description="HTH arsR-type" evidence="4">
    <location>
        <begin position="248"/>
        <end position="323"/>
    </location>
</feature>
<keyword evidence="1" id="KW-0805">Transcription regulation</keyword>
<dbReference type="InterPro" id="IPR011991">
    <property type="entry name" value="ArsR-like_HTH"/>
</dbReference>
<protein>
    <submittedName>
        <fullName evidence="5">Winged helix-turn-helix domain-containing protein</fullName>
    </submittedName>
</protein>
<evidence type="ECO:0000256" key="1">
    <source>
        <dbReference type="ARBA" id="ARBA00023015"/>
    </source>
</evidence>
<dbReference type="PANTHER" id="PTHR43132:SF8">
    <property type="entry name" value="HTH-TYPE TRANSCRIPTIONAL REGULATOR KMTR"/>
    <property type="match status" value="1"/>
</dbReference>
<dbReference type="SMART" id="SM00418">
    <property type="entry name" value="HTH_ARSR"/>
    <property type="match status" value="1"/>
</dbReference>
<dbReference type="InterPro" id="IPR036390">
    <property type="entry name" value="WH_DNA-bd_sf"/>
</dbReference>
<dbReference type="InterPro" id="IPR001845">
    <property type="entry name" value="HTH_ArsR_DNA-bd_dom"/>
</dbReference>
<dbReference type="InterPro" id="IPR036388">
    <property type="entry name" value="WH-like_DNA-bd_sf"/>
</dbReference>
<evidence type="ECO:0000256" key="3">
    <source>
        <dbReference type="ARBA" id="ARBA00023163"/>
    </source>
</evidence>
<dbReference type="Pfam" id="PF12840">
    <property type="entry name" value="HTH_20"/>
    <property type="match status" value="1"/>
</dbReference>
<keyword evidence="2" id="KW-0238">DNA-binding</keyword>
<dbReference type="InterPro" id="IPR051011">
    <property type="entry name" value="Metal_resp_trans_reg"/>
</dbReference>
<gene>
    <name evidence="5" type="ORF">ACFFGN_27630</name>
</gene>
<name>A0ABV6QV33_9ACTN</name>
<evidence type="ECO:0000313" key="5">
    <source>
        <dbReference type="EMBL" id="MFC0627876.1"/>
    </source>
</evidence>
<evidence type="ECO:0000313" key="6">
    <source>
        <dbReference type="Proteomes" id="UP001589890"/>
    </source>
</evidence>
<keyword evidence="6" id="KW-1185">Reference proteome</keyword>
<comment type="caution">
    <text evidence="5">The sequence shown here is derived from an EMBL/GenBank/DDBJ whole genome shotgun (WGS) entry which is preliminary data.</text>
</comment>
<accession>A0ABV6QV33</accession>
<evidence type="ECO:0000256" key="2">
    <source>
        <dbReference type="ARBA" id="ARBA00023125"/>
    </source>
</evidence>
<dbReference type="SUPFAM" id="SSF46785">
    <property type="entry name" value="Winged helix' DNA-binding domain"/>
    <property type="match status" value="1"/>
</dbReference>